<dbReference type="EMBL" id="VYZN01000042">
    <property type="protein sequence ID" value="KAE9530485.1"/>
    <property type="molecule type" value="Genomic_DNA"/>
</dbReference>
<proteinExistence type="predicted"/>
<keyword evidence="1" id="KW-0472">Membrane</keyword>
<dbReference type="AlphaFoldDB" id="A0A6G0TCY8"/>
<protein>
    <submittedName>
        <fullName evidence="2">Uncharacterized protein</fullName>
    </submittedName>
</protein>
<accession>A0A6G0TCY8</accession>
<reference evidence="2 3" key="1">
    <citation type="submission" date="2019-08" db="EMBL/GenBank/DDBJ databases">
        <title>The genome of the soybean aphid Biotype 1, its phylome, world population structure and adaptation to the North American continent.</title>
        <authorList>
            <person name="Giordano R."/>
            <person name="Donthu R.K."/>
            <person name="Hernandez A.G."/>
            <person name="Wright C.L."/>
            <person name="Zimin A.V."/>
        </authorList>
    </citation>
    <scope>NUCLEOTIDE SEQUENCE [LARGE SCALE GENOMIC DNA]</scope>
    <source>
        <tissue evidence="2">Whole aphids</tissue>
    </source>
</reference>
<keyword evidence="1" id="KW-0812">Transmembrane</keyword>
<feature type="transmembrane region" description="Helical" evidence="1">
    <location>
        <begin position="148"/>
        <end position="173"/>
    </location>
</feature>
<dbReference type="Proteomes" id="UP000475862">
    <property type="component" value="Unassembled WGS sequence"/>
</dbReference>
<sequence length="238" mass="28545">MWTYLFCGSKFKRLYNFYHCHLQINFITRYTYIIFIDAIRGYLAPPKFLITTSNFYVVVGKVTHWSLISTDIDYVCIKNKRTFKQELLKIVRFYDFNQELFMRNLYKTIVIFENQSIFLTPKNVFQHNKKVHSLTHVSLIFLSYYYDYLLNLLVITILFIISTVVWHSILLYYHFARVVTITQNAFSNLSWYYSKLYCLPIILLLVSGDSKLVTAIIVVRRTRKSQLMTQTFLFFCFS</sequence>
<name>A0A6G0TCY8_APHGL</name>
<gene>
    <name evidence="2" type="ORF">AGLY_010947</name>
</gene>
<evidence type="ECO:0000313" key="3">
    <source>
        <dbReference type="Proteomes" id="UP000475862"/>
    </source>
</evidence>
<feature type="transmembrane region" description="Helical" evidence="1">
    <location>
        <begin position="193"/>
        <end position="219"/>
    </location>
</feature>
<comment type="caution">
    <text evidence="2">The sequence shown here is derived from an EMBL/GenBank/DDBJ whole genome shotgun (WGS) entry which is preliminary data.</text>
</comment>
<keyword evidence="1" id="KW-1133">Transmembrane helix</keyword>
<evidence type="ECO:0000313" key="2">
    <source>
        <dbReference type="EMBL" id="KAE9530485.1"/>
    </source>
</evidence>
<keyword evidence="3" id="KW-1185">Reference proteome</keyword>
<organism evidence="2 3">
    <name type="scientific">Aphis glycines</name>
    <name type="common">Soybean aphid</name>
    <dbReference type="NCBI Taxonomy" id="307491"/>
    <lineage>
        <taxon>Eukaryota</taxon>
        <taxon>Metazoa</taxon>
        <taxon>Ecdysozoa</taxon>
        <taxon>Arthropoda</taxon>
        <taxon>Hexapoda</taxon>
        <taxon>Insecta</taxon>
        <taxon>Pterygota</taxon>
        <taxon>Neoptera</taxon>
        <taxon>Paraneoptera</taxon>
        <taxon>Hemiptera</taxon>
        <taxon>Sternorrhyncha</taxon>
        <taxon>Aphidomorpha</taxon>
        <taxon>Aphidoidea</taxon>
        <taxon>Aphididae</taxon>
        <taxon>Aphidini</taxon>
        <taxon>Aphis</taxon>
        <taxon>Aphis</taxon>
    </lineage>
</organism>
<evidence type="ECO:0000256" key="1">
    <source>
        <dbReference type="SAM" id="Phobius"/>
    </source>
</evidence>